<dbReference type="PANTHER" id="PTHR15032:SF4">
    <property type="entry name" value="N-ACYL-PHOSPHATIDYLETHANOLAMINE-HYDROLYZING PHOSPHOLIPASE D"/>
    <property type="match status" value="1"/>
</dbReference>
<protein>
    <submittedName>
        <fullName evidence="3">MBL fold metallo-hydrolase</fullName>
    </submittedName>
</protein>
<dbReference type="AlphaFoldDB" id="A0AAU7JEJ9"/>
<feature type="domain" description="Metallo-beta-lactamase" evidence="2">
    <location>
        <begin position="111"/>
        <end position="311"/>
    </location>
</feature>
<keyword evidence="1" id="KW-0732">Signal</keyword>
<name>A0AAU7JEJ9_9HYPH</name>
<evidence type="ECO:0000313" key="3">
    <source>
        <dbReference type="EMBL" id="XBO38570.1"/>
    </source>
</evidence>
<feature type="chain" id="PRO_5043750411" evidence="1">
    <location>
        <begin position="30"/>
        <end position="356"/>
    </location>
</feature>
<dbReference type="RefSeq" id="WP_406855409.1">
    <property type="nucleotide sequence ID" value="NZ_CP157484.1"/>
</dbReference>
<dbReference type="Gene3D" id="3.60.15.10">
    <property type="entry name" value="Ribonuclease Z/Hydroxyacylglutathione hydrolase-like"/>
    <property type="match status" value="1"/>
</dbReference>
<sequence>MNRRTLMTMATIPAAAAAAMGLMGFRARANPYYAGPPSDHFDGVRFFNPGGPNTKGLKELIRWRLGDGKEDWPAAFPSPFRDKPPARVEGAGLRVALIGHASFLIQTAGLNILADPVWSERCSPVSFAGPRRVNAPGVAFDDLPPIDVVIVTHNHYDHLDVETLKRLSARFSPRIVTPLGNDAVMRDAGVVADYATLDWGQNVPVGNGVVLHAEQALHWSARGVLDRLKALWAAFVIEGPAGAVYHIGDTGFGDGAHFARVREKHGPPRLAVLPIGAYEPRWFMRDQHMNPDDAVRALLACGAEHAVGHHWGTFKLTDEGIERPPAALAEALALHGVAPERFRALRPGEVWETAAA</sequence>
<accession>A0AAU7JEJ9</accession>
<dbReference type="PANTHER" id="PTHR15032">
    <property type="entry name" value="N-ACYL-PHOSPHATIDYLETHANOLAMINE-HYDROLYZING PHOSPHOLIPASE D"/>
    <property type="match status" value="1"/>
</dbReference>
<reference evidence="3" key="1">
    <citation type="submission" date="2024-05" db="EMBL/GenBank/DDBJ databases">
        <authorList>
            <person name="Kim S."/>
            <person name="Heo J."/>
            <person name="Choi H."/>
            <person name="Choi Y."/>
            <person name="Kwon S.-W."/>
            <person name="Kim Y."/>
        </authorList>
    </citation>
    <scope>NUCLEOTIDE SEQUENCE</scope>
    <source>
        <strain evidence="3">KACC 23698</strain>
    </source>
</reference>
<organism evidence="3">
    <name type="scientific">Alsobacter sp. KACC 23698</name>
    <dbReference type="NCBI Taxonomy" id="3149229"/>
    <lineage>
        <taxon>Bacteria</taxon>
        <taxon>Pseudomonadati</taxon>
        <taxon>Pseudomonadota</taxon>
        <taxon>Alphaproteobacteria</taxon>
        <taxon>Hyphomicrobiales</taxon>
        <taxon>Alsobacteraceae</taxon>
        <taxon>Alsobacter</taxon>
    </lineage>
</organism>
<evidence type="ECO:0000259" key="2">
    <source>
        <dbReference type="Pfam" id="PF12706"/>
    </source>
</evidence>
<gene>
    <name evidence="3" type="ORF">ABEG18_23195</name>
</gene>
<dbReference type="GO" id="GO:0005737">
    <property type="term" value="C:cytoplasm"/>
    <property type="evidence" value="ECO:0007669"/>
    <property type="project" value="TreeGrafter"/>
</dbReference>
<dbReference type="Pfam" id="PF12706">
    <property type="entry name" value="Lactamase_B_2"/>
    <property type="match status" value="1"/>
</dbReference>
<dbReference type="EMBL" id="CP157484">
    <property type="protein sequence ID" value="XBO38570.1"/>
    <property type="molecule type" value="Genomic_DNA"/>
</dbReference>
<dbReference type="SUPFAM" id="SSF56281">
    <property type="entry name" value="Metallo-hydrolase/oxidoreductase"/>
    <property type="match status" value="1"/>
</dbReference>
<dbReference type="InterPro" id="IPR036866">
    <property type="entry name" value="RibonucZ/Hydroxyglut_hydro"/>
</dbReference>
<dbReference type="InterPro" id="IPR001279">
    <property type="entry name" value="Metallo-B-lactamas"/>
</dbReference>
<proteinExistence type="predicted"/>
<evidence type="ECO:0000256" key="1">
    <source>
        <dbReference type="SAM" id="SignalP"/>
    </source>
</evidence>
<feature type="signal peptide" evidence="1">
    <location>
        <begin position="1"/>
        <end position="29"/>
    </location>
</feature>